<keyword evidence="4 7" id="KW-0812">Transmembrane</keyword>
<feature type="transmembrane region" description="Helical" evidence="7">
    <location>
        <begin position="92"/>
        <end position="109"/>
    </location>
</feature>
<feature type="transmembrane region" description="Helical" evidence="7">
    <location>
        <begin position="252"/>
        <end position="276"/>
    </location>
</feature>
<accession>A0ABP8VTW4</accession>
<feature type="transmembrane region" description="Helical" evidence="7">
    <location>
        <begin position="296"/>
        <end position="315"/>
    </location>
</feature>
<keyword evidence="6 7" id="KW-0472">Membrane</keyword>
<evidence type="ECO:0000313" key="8">
    <source>
        <dbReference type="EMBL" id="GAA4672594.1"/>
    </source>
</evidence>
<feature type="transmembrane region" description="Helical" evidence="7">
    <location>
        <begin position="182"/>
        <end position="202"/>
    </location>
</feature>
<evidence type="ECO:0000256" key="4">
    <source>
        <dbReference type="ARBA" id="ARBA00022692"/>
    </source>
</evidence>
<feature type="transmembrane region" description="Helical" evidence="7">
    <location>
        <begin position="121"/>
        <end position="143"/>
    </location>
</feature>
<evidence type="ECO:0000256" key="2">
    <source>
        <dbReference type="ARBA" id="ARBA00007430"/>
    </source>
</evidence>
<feature type="transmembrane region" description="Helical" evidence="7">
    <location>
        <begin position="390"/>
        <end position="410"/>
    </location>
</feature>
<dbReference type="RefSeq" id="WP_345262655.1">
    <property type="nucleotide sequence ID" value="NZ_BAABIM010000001.1"/>
</dbReference>
<comment type="caution">
    <text evidence="8">The sequence shown here is derived from an EMBL/GenBank/DDBJ whole genome shotgun (WGS) entry which is preliminary data.</text>
</comment>
<dbReference type="PANTHER" id="PTHR30250">
    <property type="entry name" value="PST FAMILY PREDICTED COLANIC ACID TRANSPORTER"/>
    <property type="match status" value="1"/>
</dbReference>
<dbReference type="InterPro" id="IPR050833">
    <property type="entry name" value="Poly_Biosynth_Transport"/>
</dbReference>
<comment type="similarity">
    <text evidence="2">Belongs to the polysaccharide synthase family.</text>
</comment>
<keyword evidence="3" id="KW-1003">Cell membrane</keyword>
<evidence type="ECO:0000256" key="6">
    <source>
        <dbReference type="ARBA" id="ARBA00023136"/>
    </source>
</evidence>
<keyword evidence="9" id="KW-1185">Reference proteome</keyword>
<evidence type="ECO:0000256" key="5">
    <source>
        <dbReference type="ARBA" id="ARBA00022989"/>
    </source>
</evidence>
<evidence type="ECO:0000313" key="9">
    <source>
        <dbReference type="Proteomes" id="UP001500621"/>
    </source>
</evidence>
<evidence type="ECO:0000256" key="1">
    <source>
        <dbReference type="ARBA" id="ARBA00004651"/>
    </source>
</evidence>
<evidence type="ECO:0000256" key="7">
    <source>
        <dbReference type="SAM" id="Phobius"/>
    </source>
</evidence>
<reference evidence="9" key="1">
    <citation type="journal article" date="2019" name="Int. J. Syst. Evol. Microbiol.">
        <title>The Global Catalogue of Microorganisms (GCM) 10K type strain sequencing project: providing services to taxonomists for standard genome sequencing and annotation.</title>
        <authorList>
            <consortium name="The Broad Institute Genomics Platform"/>
            <consortium name="The Broad Institute Genome Sequencing Center for Infectious Disease"/>
            <person name="Wu L."/>
            <person name="Ma J."/>
        </authorList>
    </citation>
    <scope>NUCLEOTIDE SEQUENCE [LARGE SCALE GENOMIC DNA]</scope>
    <source>
        <strain evidence="9">JCM 18127</strain>
    </source>
</reference>
<feature type="transmembrane region" description="Helical" evidence="7">
    <location>
        <begin position="366"/>
        <end position="384"/>
    </location>
</feature>
<comment type="subcellular location">
    <subcellularLocation>
        <location evidence="1">Cell membrane</location>
        <topology evidence="1">Multi-pass membrane protein</topology>
    </subcellularLocation>
</comment>
<feature type="transmembrane region" description="Helical" evidence="7">
    <location>
        <begin position="47"/>
        <end position="71"/>
    </location>
</feature>
<dbReference type="Proteomes" id="UP001500621">
    <property type="component" value="Unassembled WGS sequence"/>
</dbReference>
<keyword evidence="5 7" id="KW-1133">Transmembrane helix</keyword>
<proteinExistence type="inferred from homology"/>
<protein>
    <recommendedName>
        <fullName evidence="10">Polysaccharide biosynthesis protein</fullName>
    </recommendedName>
</protein>
<gene>
    <name evidence="8" type="ORF">GCM10023226_06840</name>
</gene>
<dbReference type="PANTHER" id="PTHR30250:SF10">
    <property type="entry name" value="LIPOPOLYSACCHARIDE BIOSYNTHESIS PROTEIN WZXC"/>
    <property type="match status" value="1"/>
</dbReference>
<dbReference type="Pfam" id="PF13440">
    <property type="entry name" value="Polysacc_synt_3"/>
    <property type="match status" value="1"/>
</dbReference>
<feature type="transmembrane region" description="Helical" evidence="7">
    <location>
        <begin position="12"/>
        <end position="35"/>
    </location>
</feature>
<organism evidence="8 9">
    <name type="scientific">Nocardioides nanhaiensis</name>
    <dbReference type="NCBI Taxonomy" id="1476871"/>
    <lineage>
        <taxon>Bacteria</taxon>
        <taxon>Bacillati</taxon>
        <taxon>Actinomycetota</taxon>
        <taxon>Actinomycetes</taxon>
        <taxon>Propionibacteriales</taxon>
        <taxon>Nocardioidaceae</taxon>
        <taxon>Nocardioides</taxon>
    </lineage>
</organism>
<sequence>MANGESPRSGASGFIVIVAGTFGVQLMALGTGIITARLLGVEGRGQVALVVAASAMVARLTLGASLPVAIAQLLARDGLLARDAARHLLPRWLGQSLLFGVFVAVYVAATLDGVDPTARSVLAVGAGLLTVQTILGGIVAGALQGELASPPKLVVGGLALQAPFFVLLVVLFALGWTTDAPGVVALQVGAAVPALALCWWLLRAPSGDSRRLDRRELSRVSRSNYVTAVGSINSIGLDRNLVGAILGAAQLGLYATALALANLCSVIGTGVSTVLLPRLSAVRDDPVAAKALRRQWLPATAILMLLVVGFLQLVVDPVVRLAFGAEFAPAIDVARWLILADGLLGFRRVQSAVLQAQGRGGTASRIELVLTLVLVAAIVAAALASELVLVGVSLAVVGLLSVVSLQLAIWRGPARSSRARHRA</sequence>
<evidence type="ECO:0000256" key="3">
    <source>
        <dbReference type="ARBA" id="ARBA00022475"/>
    </source>
</evidence>
<evidence type="ECO:0008006" key="10">
    <source>
        <dbReference type="Google" id="ProtNLM"/>
    </source>
</evidence>
<feature type="transmembrane region" description="Helical" evidence="7">
    <location>
        <begin position="155"/>
        <end position="176"/>
    </location>
</feature>
<dbReference type="EMBL" id="BAABIM010000001">
    <property type="protein sequence ID" value="GAA4672594.1"/>
    <property type="molecule type" value="Genomic_DNA"/>
</dbReference>
<name>A0ABP8VTW4_9ACTN</name>